<protein>
    <submittedName>
        <fullName evidence="1">Related to carboxylesterase family protein-Neosartorya fischeri</fullName>
    </submittedName>
</protein>
<dbReference type="InterPro" id="IPR029058">
    <property type="entry name" value="AB_hydrolase_fold"/>
</dbReference>
<accession>G4TZK3</accession>
<dbReference type="eggNOG" id="KOG4389">
    <property type="taxonomic scope" value="Eukaryota"/>
</dbReference>
<evidence type="ECO:0000313" key="2">
    <source>
        <dbReference type="Proteomes" id="UP000007148"/>
    </source>
</evidence>
<dbReference type="OrthoDB" id="408631at2759"/>
<evidence type="ECO:0000313" key="1">
    <source>
        <dbReference type="EMBL" id="CCA76746.1"/>
    </source>
</evidence>
<dbReference type="SUPFAM" id="SSF53474">
    <property type="entry name" value="alpha/beta-Hydrolases"/>
    <property type="match status" value="1"/>
</dbReference>
<dbReference type="EMBL" id="CAFZ01000967">
    <property type="protein sequence ID" value="CCA76746.1"/>
    <property type="molecule type" value="Genomic_DNA"/>
</dbReference>
<comment type="caution">
    <text evidence="1">The sequence shown here is derived from an EMBL/GenBank/DDBJ whole genome shotgun (WGS) entry which is preliminary data.</text>
</comment>
<feature type="non-terminal residue" evidence="1">
    <location>
        <position position="1"/>
    </location>
</feature>
<dbReference type="STRING" id="1109443.G4TZK3"/>
<dbReference type="InParanoid" id="G4TZK3"/>
<name>G4TZK3_SERID</name>
<dbReference type="AlphaFoldDB" id="G4TZK3"/>
<organism evidence="1 2">
    <name type="scientific">Serendipita indica (strain DSM 11827)</name>
    <name type="common">Root endophyte fungus</name>
    <name type="synonym">Piriformospora indica</name>
    <dbReference type="NCBI Taxonomy" id="1109443"/>
    <lineage>
        <taxon>Eukaryota</taxon>
        <taxon>Fungi</taxon>
        <taxon>Dikarya</taxon>
        <taxon>Basidiomycota</taxon>
        <taxon>Agaricomycotina</taxon>
        <taxon>Agaricomycetes</taxon>
        <taxon>Sebacinales</taxon>
        <taxon>Serendipitaceae</taxon>
        <taxon>Serendipita</taxon>
    </lineage>
</organism>
<proteinExistence type="predicted"/>
<dbReference type="Gene3D" id="3.40.50.1820">
    <property type="entry name" value="alpha/beta hydrolase"/>
    <property type="match status" value="1"/>
</dbReference>
<reference evidence="1 2" key="1">
    <citation type="journal article" date="2011" name="PLoS Pathog.">
        <title>Endophytic Life Strategies Decoded by Genome and Transcriptome Analyses of the Mutualistic Root Symbiont Piriformospora indica.</title>
        <authorList>
            <person name="Zuccaro A."/>
            <person name="Lahrmann U."/>
            <person name="Guldener U."/>
            <person name="Langen G."/>
            <person name="Pfiffi S."/>
            <person name="Biedenkopf D."/>
            <person name="Wong P."/>
            <person name="Samans B."/>
            <person name="Grimm C."/>
            <person name="Basiewicz M."/>
            <person name="Murat C."/>
            <person name="Martin F."/>
            <person name="Kogel K.H."/>
        </authorList>
    </citation>
    <scope>NUCLEOTIDE SEQUENCE [LARGE SCALE GENOMIC DNA]</scope>
    <source>
        <strain evidence="1 2">DSM 11827</strain>
    </source>
</reference>
<keyword evidence="2" id="KW-1185">Reference proteome</keyword>
<gene>
    <name evidence="1" type="ORF">PIIN_10734</name>
</gene>
<sequence length="211" mass="23038">LDCVRTKSAAQLTDALNSTNTLGIAPFVDNTTLFSKSEYKSRGRAGKFAKIPLLTGTTDNEGDILVVDRTTNTLNETLSDLLTLSVFRCYDSQQSKYSSSLVSVYRYRYMAIFRALSPPPLRSWHASDQIVLFNAFPGLASAATEYLQKAWSAFVVNPSDGLLSLGWKKYNGPGSSTLVDIFNNSTDLQNPIQLEDPASFDSRCAGLGLGL</sequence>
<dbReference type="HOGENOM" id="CLU_1307487_0_0_1"/>
<dbReference type="Proteomes" id="UP000007148">
    <property type="component" value="Unassembled WGS sequence"/>
</dbReference>